<keyword evidence="3" id="KW-1185">Reference proteome</keyword>
<protein>
    <recommendedName>
        <fullName evidence="4">Cell division protein FtsQ</fullName>
    </recommendedName>
</protein>
<evidence type="ECO:0000313" key="2">
    <source>
        <dbReference type="EMBL" id="EFA42919.1"/>
    </source>
</evidence>
<dbReference type="RefSeq" id="WP_007175064.1">
    <property type="nucleotide sequence ID" value="NZ_GG704783.1"/>
</dbReference>
<keyword evidence="1" id="KW-0472">Membrane</keyword>
<keyword evidence="1" id="KW-0812">Transmembrane</keyword>
<feature type="transmembrane region" description="Helical" evidence="1">
    <location>
        <begin position="9"/>
        <end position="28"/>
    </location>
</feature>
<sequence>MHINWKKTFIVTADIILGGYLIVAFSAFGKPNVVQRVCTKVNINIQDEATNGFISAAEIKNRLEKNRLYPLSKLMQDVNTRVIEETLEQSPFVKNAECYKTEDGHVVISLTQRMPILRIKAINGEDYYIDDKHSVMPNSNYTSDLIITTGYISKWYARHYISYLAECLMSNELWKNQIVQINVLPDRGVELVPRIGNHIVYIGQLPETKYVNMRQKLIADYVNKKMDRLEKFYKYGLSQAGWNKYKYINIEFDNQIICKKHIE</sequence>
<name>D1Q0D4_9BACT</name>
<keyword evidence="1" id="KW-1133">Transmembrane helix</keyword>
<gene>
    <name evidence="2" type="ORF">HMPREF0645_2669</name>
</gene>
<proteinExistence type="predicted"/>
<dbReference type="eggNOG" id="COG1589">
    <property type="taxonomic scope" value="Bacteria"/>
</dbReference>
<evidence type="ECO:0000256" key="1">
    <source>
        <dbReference type="SAM" id="Phobius"/>
    </source>
</evidence>
<dbReference type="Proteomes" id="UP000003160">
    <property type="component" value="Unassembled WGS sequence"/>
</dbReference>
<accession>D1Q0D4</accession>
<evidence type="ECO:0000313" key="3">
    <source>
        <dbReference type="Proteomes" id="UP000003160"/>
    </source>
</evidence>
<dbReference type="HOGENOM" id="CLU_064655_0_0_10"/>
<evidence type="ECO:0008006" key="4">
    <source>
        <dbReference type="Google" id="ProtNLM"/>
    </source>
</evidence>
<dbReference type="AlphaFoldDB" id="D1Q0D4"/>
<reference evidence="2 3" key="1">
    <citation type="submission" date="2009-10" db="EMBL/GenBank/DDBJ databases">
        <authorList>
            <person name="Qin X."/>
            <person name="Bachman B."/>
            <person name="Battles P."/>
            <person name="Bell A."/>
            <person name="Bess C."/>
            <person name="Bickham C."/>
            <person name="Chaboub L."/>
            <person name="Chen D."/>
            <person name="Coyle M."/>
            <person name="Deiros D.R."/>
            <person name="Dinh H."/>
            <person name="Forbes L."/>
            <person name="Fowler G."/>
            <person name="Francisco L."/>
            <person name="Fu Q."/>
            <person name="Gubbala S."/>
            <person name="Hale W."/>
            <person name="Han Y."/>
            <person name="Hemphill L."/>
            <person name="Highlander S.K."/>
            <person name="Hirani K."/>
            <person name="Hogues M."/>
            <person name="Jackson L."/>
            <person name="Jakkamsetti A."/>
            <person name="Javaid M."/>
            <person name="Jiang H."/>
            <person name="Korchina V."/>
            <person name="Kovar C."/>
            <person name="Lara F."/>
            <person name="Lee S."/>
            <person name="Mata R."/>
            <person name="Mathew T."/>
            <person name="Moen C."/>
            <person name="Morales K."/>
            <person name="Munidasa M."/>
            <person name="Nazareth L."/>
            <person name="Ngo R."/>
            <person name="Nguyen L."/>
            <person name="Okwuonu G."/>
            <person name="Ongeri F."/>
            <person name="Patil S."/>
            <person name="Petrosino J."/>
            <person name="Pham C."/>
            <person name="Pham P."/>
            <person name="Pu L.-L."/>
            <person name="Puazo M."/>
            <person name="Raj R."/>
            <person name="Reid J."/>
            <person name="Rouhana J."/>
            <person name="Saada N."/>
            <person name="Shang Y."/>
            <person name="Simmons D."/>
            <person name="Thornton R."/>
            <person name="Warren J."/>
            <person name="Weissenberger G."/>
            <person name="Zhang J."/>
            <person name="Zhang L."/>
            <person name="Zhou C."/>
            <person name="Zhu D."/>
            <person name="Muzny D."/>
            <person name="Worley K."/>
            <person name="Gibbs R."/>
        </authorList>
    </citation>
    <scope>NUCLEOTIDE SEQUENCE [LARGE SCALE GENOMIC DNA]</scope>
    <source>
        <strain evidence="2 3">DSM 17361</strain>
    </source>
</reference>
<dbReference type="EMBL" id="ACKS01000108">
    <property type="protein sequence ID" value="EFA42919.1"/>
    <property type="molecule type" value="Genomic_DNA"/>
</dbReference>
<organism evidence="2 3">
    <name type="scientific">Hallella bergensis DSM 17361</name>
    <dbReference type="NCBI Taxonomy" id="585502"/>
    <lineage>
        <taxon>Bacteria</taxon>
        <taxon>Pseudomonadati</taxon>
        <taxon>Bacteroidota</taxon>
        <taxon>Bacteroidia</taxon>
        <taxon>Bacteroidales</taxon>
        <taxon>Prevotellaceae</taxon>
        <taxon>Hallella</taxon>
    </lineage>
</organism>
<comment type="caution">
    <text evidence="2">The sequence shown here is derived from an EMBL/GenBank/DDBJ whole genome shotgun (WGS) entry which is preliminary data.</text>
</comment>
<dbReference type="OrthoDB" id="1466667at2"/>